<name>A0A1F6C6V1_HANXR</name>
<dbReference type="PANTHER" id="PTHR32328:SF0">
    <property type="entry name" value="L-SERYL-TRNA(SEC) SELENIUM TRANSFERASE"/>
    <property type="match status" value="1"/>
</dbReference>
<dbReference type="PANTHER" id="PTHR32328">
    <property type="entry name" value="L-SERYL-TRNA(SEC) SELENIUM TRANSFERASE"/>
    <property type="match status" value="1"/>
</dbReference>
<gene>
    <name evidence="4" type="ORF">A3F84_00520</name>
</gene>
<evidence type="ECO:0000259" key="3">
    <source>
        <dbReference type="Pfam" id="PF00266"/>
    </source>
</evidence>
<proteinExistence type="predicted"/>
<sequence length="377" mass="40532">MSSEDGRRIYEELGVKPLINAAGNVTMIGGSRPSARVLEAAAQANRYFVDMEELLKKSGEYIAGAFGAEAAFVTPGCAAAIALGAAACVSGSDPEKIERMPDTTGMKNEVLIQRRQRYKYDRALTIFGAKLVEVGDEQGATSVQLEKAITERTAAIHYFAPGGGEGVLSIEEVIRIGKARGVPVLVDAAAQVFPLELMKRYTGLGADLVCYGAKYFGAYNSTGVLCGRRALMDAAFTHCFIGFESSPRRSLGRPLKVDRQEVIAVVAALRDWLSADHAARLKEHERKGEVILRALEGLPHVTAAWTPDPRSLSSGVRVTLDEKGLGKTAAQVIRALREGTPGIWTRGSGSSFQVATPLLSDGDEQVVAERLREALRR</sequence>
<protein>
    <recommendedName>
        <fullName evidence="3">Aminotransferase class V domain-containing protein</fullName>
    </recommendedName>
</protein>
<accession>A0A1F6C6V1</accession>
<evidence type="ECO:0000313" key="5">
    <source>
        <dbReference type="Proteomes" id="UP000178606"/>
    </source>
</evidence>
<reference evidence="4 5" key="1">
    <citation type="journal article" date="2016" name="Nat. Commun.">
        <title>Thousands of microbial genomes shed light on interconnected biogeochemical processes in an aquifer system.</title>
        <authorList>
            <person name="Anantharaman K."/>
            <person name="Brown C.T."/>
            <person name="Hug L.A."/>
            <person name="Sharon I."/>
            <person name="Castelle C.J."/>
            <person name="Probst A.J."/>
            <person name="Thomas B.C."/>
            <person name="Singh A."/>
            <person name="Wilkins M.J."/>
            <person name="Karaoz U."/>
            <person name="Brodie E.L."/>
            <person name="Williams K.H."/>
            <person name="Hubbard S.S."/>
            <person name="Banfield J.F."/>
        </authorList>
    </citation>
    <scope>NUCLEOTIDE SEQUENCE [LARGE SCALE GENOMIC DNA]</scope>
    <source>
        <strain evidence="5">RIFCSPLOWO2_12_FULL_64_10</strain>
    </source>
</reference>
<evidence type="ECO:0000256" key="1">
    <source>
        <dbReference type="ARBA" id="ARBA00001933"/>
    </source>
</evidence>
<dbReference type="AlphaFoldDB" id="A0A1F6C6V1"/>
<evidence type="ECO:0000256" key="2">
    <source>
        <dbReference type="ARBA" id="ARBA00022898"/>
    </source>
</evidence>
<comment type="cofactor">
    <cofactor evidence="1">
        <name>pyridoxal 5'-phosphate</name>
        <dbReference type="ChEBI" id="CHEBI:597326"/>
    </cofactor>
</comment>
<dbReference type="InterPro" id="IPR015424">
    <property type="entry name" value="PyrdxlP-dep_Trfase"/>
</dbReference>
<dbReference type="Proteomes" id="UP000178606">
    <property type="component" value="Unassembled WGS sequence"/>
</dbReference>
<dbReference type="InterPro" id="IPR015421">
    <property type="entry name" value="PyrdxlP-dep_Trfase_major"/>
</dbReference>
<dbReference type="EMBL" id="MFKF01000394">
    <property type="protein sequence ID" value="OGG44848.1"/>
    <property type="molecule type" value="Genomic_DNA"/>
</dbReference>
<organism evidence="4 5">
    <name type="scientific">Handelsmanbacteria sp. (strain RIFCSPLOWO2_12_FULL_64_10)</name>
    <dbReference type="NCBI Taxonomy" id="1817868"/>
    <lineage>
        <taxon>Bacteria</taxon>
        <taxon>Candidatus Handelsmaniibacteriota</taxon>
    </lineage>
</organism>
<dbReference type="Pfam" id="PF00266">
    <property type="entry name" value="Aminotran_5"/>
    <property type="match status" value="1"/>
</dbReference>
<dbReference type="GO" id="GO:0004125">
    <property type="term" value="F:L-seryl-tRNA(Sec) selenium transferase activity"/>
    <property type="evidence" value="ECO:0007669"/>
    <property type="project" value="TreeGrafter"/>
</dbReference>
<dbReference type="InterPro" id="IPR000192">
    <property type="entry name" value="Aminotrans_V_dom"/>
</dbReference>
<dbReference type="Gene3D" id="3.40.640.10">
    <property type="entry name" value="Type I PLP-dependent aspartate aminotransferase-like (Major domain)"/>
    <property type="match status" value="1"/>
</dbReference>
<dbReference type="SUPFAM" id="SSF53383">
    <property type="entry name" value="PLP-dependent transferases"/>
    <property type="match status" value="1"/>
</dbReference>
<feature type="domain" description="Aminotransferase class V" evidence="3">
    <location>
        <begin position="132"/>
        <end position="304"/>
    </location>
</feature>
<comment type="caution">
    <text evidence="4">The sequence shown here is derived from an EMBL/GenBank/DDBJ whole genome shotgun (WGS) entry which is preliminary data.</text>
</comment>
<keyword evidence="2" id="KW-0663">Pyridoxal phosphate</keyword>
<evidence type="ECO:0000313" key="4">
    <source>
        <dbReference type="EMBL" id="OGG44848.1"/>
    </source>
</evidence>